<dbReference type="AlphaFoldDB" id="A0A368RC70"/>
<feature type="region of interest" description="Disordered" evidence="1">
    <location>
        <begin position="111"/>
        <end position="139"/>
    </location>
</feature>
<reference evidence="2" key="1">
    <citation type="journal article" date="2012" name="Nat. Biotechnol.">
        <title>Reference genome sequence of the model plant Setaria.</title>
        <authorList>
            <person name="Bennetzen J.L."/>
            <person name="Schmutz J."/>
            <person name="Wang H."/>
            <person name="Percifield R."/>
            <person name="Hawkins J."/>
            <person name="Pontaroli A.C."/>
            <person name="Estep M."/>
            <person name="Feng L."/>
            <person name="Vaughn J.N."/>
            <person name="Grimwood J."/>
            <person name="Jenkins J."/>
            <person name="Barry K."/>
            <person name="Lindquist E."/>
            <person name="Hellsten U."/>
            <person name="Deshpande S."/>
            <person name="Wang X."/>
            <person name="Wu X."/>
            <person name="Mitros T."/>
            <person name="Triplett J."/>
            <person name="Yang X."/>
            <person name="Ye C.Y."/>
            <person name="Mauro-Herrera M."/>
            <person name="Wang L."/>
            <person name="Li P."/>
            <person name="Sharma M."/>
            <person name="Sharma R."/>
            <person name="Ronald P.C."/>
            <person name="Panaud O."/>
            <person name="Kellogg E.A."/>
            <person name="Brutnell T.P."/>
            <person name="Doust A.N."/>
            <person name="Tuskan G.A."/>
            <person name="Rokhsar D."/>
            <person name="Devos K.M."/>
        </authorList>
    </citation>
    <scope>NUCLEOTIDE SEQUENCE [LARGE SCALE GENOMIC DNA]</scope>
    <source>
        <strain evidence="2">Yugu1</strain>
    </source>
</reference>
<feature type="region of interest" description="Disordered" evidence="1">
    <location>
        <begin position="1"/>
        <end position="53"/>
    </location>
</feature>
<gene>
    <name evidence="2" type="ORF">SETIT_5G304900v2</name>
</gene>
<sequence>MRRDTRGGGGGAQRCVAHGSGRRGRGRAEEARFDSGSGAQGRERREAGGGVRGARRCVRPCGSLVRWGARRATADGGRGNRSICRFAGGFDVTAPVPFFLRATITGGGTFPLRSGQFRRGARASHRSTSGDKHKHDANK</sequence>
<protein>
    <submittedName>
        <fullName evidence="2">Uncharacterized protein</fullName>
    </submittedName>
</protein>
<dbReference type="OrthoDB" id="10627487at2759"/>
<organism evidence="2">
    <name type="scientific">Setaria italica</name>
    <name type="common">Foxtail millet</name>
    <name type="synonym">Panicum italicum</name>
    <dbReference type="NCBI Taxonomy" id="4555"/>
    <lineage>
        <taxon>Eukaryota</taxon>
        <taxon>Viridiplantae</taxon>
        <taxon>Streptophyta</taxon>
        <taxon>Embryophyta</taxon>
        <taxon>Tracheophyta</taxon>
        <taxon>Spermatophyta</taxon>
        <taxon>Magnoliopsida</taxon>
        <taxon>Liliopsida</taxon>
        <taxon>Poales</taxon>
        <taxon>Poaceae</taxon>
        <taxon>PACMAD clade</taxon>
        <taxon>Panicoideae</taxon>
        <taxon>Panicodae</taxon>
        <taxon>Paniceae</taxon>
        <taxon>Cenchrinae</taxon>
        <taxon>Setaria</taxon>
    </lineage>
</organism>
<feature type="compositionally biased region" description="Basic and acidic residues" evidence="1">
    <location>
        <begin position="128"/>
        <end position="139"/>
    </location>
</feature>
<evidence type="ECO:0000256" key="1">
    <source>
        <dbReference type="SAM" id="MobiDB-lite"/>
    </source>
</evidence>
<proteinExistence type="predicted"/>
<reference evidence="2" key="2">
    <citation type="submission" date="2015-07" db="EMBL/GenBank/DDBJ databases">
        <authorList>
            <person name="Noorani M."/>
        </authorList>
    </citation>
    <scope>NUCLEOTIDE SEQUENCE</scope>
    <source>
        <strain evidence="2">Yugu1</strain>
    </source>
</reference>
<accession>A0A368RC70</accession>
<evidence type="ECO:0000313" key="2">
    <source>
        <dbReference type="EMBL" id="RCV27190.1"/>
    </source>
</evidence>
<dbReference type="EMBL" id="CM003532">
    <property type="protein sequence ID" value="RCV27190.1"/>
    <property type="molecule type" value="Genomic_DNA"/>
</dbReference>
<name>A0A368RC70_SETIT</name>